<dbReference type="Pfam" id="PF12158">
    <property type="entry name" value="DUF3592"/>
    <property type="match status" value="1"/>
</dbReference>
<organism evidence="3 4">
    <name type="scientific">Actinomadura barringtoniae</name>
    <dbReference type="NCBI Taxonomy" id="1427535"/>
    <lineage>
        <taxon>Bacteria</taxon>
        <taxon>Bacillati</taxon>
        <taxon>Actinomycetota</taxon>
        <taxon>Actinomycetes</taxon>
        <taxon>Streptosporangiales</taxon>
        <taxon>Thermomonosporaceae</taxon>
        <taxon>Actinomadura</taxon>
    </lineage>
</organism>
<name>A0A939P9P8_9ACTN</name>
<keyword evidence="1" id="KW-0812">Transmembrane</keyword>
<dbReference type="EMBL" id="JAGEOJ010000001">
    <property type="protein sequence ID" value="MBO2445938.1"/>
    <property type="molecule type" value="Genomic_DNA"/>
</dbReference>
<dbReference type="AlphaFoldDB" id="A0A939P9P8"/>
<dbReference type="Proteomes" id="UP000669179">
    <property type="component" value="Unassembled WGS sequence"/>
</dbReference>
<gene>
    <name evidence="3" type="ORF">J4573_02440</name>
</gene>
<dbReference type="RefSeq" id="WP_208253516.1">
    <property type="nucleotide sequence ID" value="NZ_JAGEOJ010000001.1"/>
</dbReference>
<evidence type="ECO:0000256" key="1">
    <source>
        <dbReference type="SAM" id="Phobius"/>
    </source>
</evidence>
<proteinExistence type="predicted"/>
<protein>
    <submittedName>
        <fullName evidence="3">DUF3592 domain-containing protein</fullName>
    </submittedName>
</protein>
<keyword evidence="4" id="KW-1185">Reference proteome</keyword>
<evidence type="ECO:0000259" key="2">
    <source>
        <dbReference type="Pfam" id="PF12158"/>
    </source>
</evidence>
<feature type="domain" description="DUF3592" evidence="2">
    <location>
        <begin position="50"/>
        <end position="110"/>
    </location>
</feature>
<evidence type="ECO:0000313" key="4">
    <source>
        <dbReference type="Proteomes" id="UP000669179"/>
    </source>
</evidence>
<keyword evidence="1" id="KW-0472">Membrane</keyword>
<keyword evidence="1" id="KW-1133">Transmembrane helix</keyword>
<comment type="caution">
    <text evidence="3">The sequence shown here is derived from an EMBL/GenBank/DDBJ whole genome shotgun (WGS) entry which is preliminary data.</text>
</comment>
<sequence length="146" mass="15898">MVNRGLPERLYGRVVALVLVTVFFGAAAAALGYVAVSLGFSEQPSGKAKGRVLEADRTWSRDGHVVVEFTASDGRVVRFRSDHAKWKVRIGQQVNLRYDPRDPVHSVVRAEGQRAVAVVMTSLFSLASGASGVVTVRSIPRYWGSQ</sequence>
<dbReference type="InterPro" id="IPR021994">
    <property type="entry name" value="DUF3592"/>
</dbReference>
<accession>A0A939P9P8</accession>
<evidence type="ECO:0000313" key="3">
    <source>
        <dbReference type="EMBL" id="MBO2445938.1"/>
    </source>
</evidence>
<reference evidence="3" key="1">
    <citation type="submission" date="2021-03" db="EMBL/GenBank/DDBJ databases">
        <authorList>
            <person name="Kanchanasin P."/>
            <person name="Saeng-In P."/>
            <person name="Phongsopitanun W."/>
            <person name="Yuki M."/>
            <person name="Kudo T."/>
            <person name="Ohkuma M."/>
            <person name="Tanasupawat S."/>
        </authorList>
    </citation>
    <scope>NUCLEOTIDE SEQUENCE</scope>
    <source>
        <strain evidence="3">GKU 128</strain>
    </source>
</reference>
<feature type="transmembrane region" description="Helical" evidence="1">
    <location>
        <begin position="12"/>
        <end position="36"/>
    </location>
</feature>